<dbReference type="InterPro" id="IPR011199">
    <property type="entry name" value="Bacillithiol_biosynth_BshC"/>
</dbReference>
<dbReference type="AlphaFoldDB" id="A0A4R6IVC5"/>
<comment type="caution">
    <text evidence="5">The sequence shown here is derived from an EMBL/GenBank/DDBJ whole genome shotgun (WGS) entry which is preliminary data.</text>
</comment>
<feature type="coiled-coil region" evidence="2">
    <location>
        <begin position="415"/>
        <end position="486"/>
    </location>
</feature>
<feature type="domain" description="Bacillithiol biosynthesis BshC N-terminal Rossmann-like" evidence="3">
    <location>
        <begin position="5"/>
        <end position="373"/>
    </location>
</feature>
<dbReference type="RefSeq" id="WP_133475323.1">
    <property type="nucleotide sequence ID" value="NZ_SNWP01000012.1"/>
</dbReference>
<evidence type="ECO:0000313" key="6">
    <source>
        <dbReference type="Proteomes" id="UP000295741"/>
    </source>
</evidence>
<comment type="similarity">
    <text evidence="2">Belongs to the BshC family.</text>
</comment>
<keyword evidence="1 2" id="KW-0436">Ligase</keyword>
<dbReference type="NCBIfam" id="TIGR03998">
    <property type="entry name" value="thiol_BshC"/>
    <property type="match status" value="1"/>
</dbReference>
<evidence type="ECO:0000259" key="4">
    <source>
        <dbReference type="Pfam" id="PF24850"/>
    </source>
</evidence>
<evidence type="ECO:0000313" key="5">
    <source>
        <dbReference type="EMBL" id="TDO25835.1"/>
    </source>
</evidence>
<dbReference type="Proteomes" id="UP000295741">
    <property type="component" value="Unassembled WGS sequence"/>
</dbReference>
<organism evidence="5 6">
    <name type="scientific">Sediminibacterium goheungense</name>
    <dbReference type="NCBI Taxonomy" id="1086393"/>
    <lineage>
        <taxon>Bacteria</taxon>
        <taxon>Pseudomonadati</taxon>
        <taxon>Bacteroidota</taxon>
        <taxon>Chitinophagia</taxon>
        <taxon>Chitinophagales</taxon>
        <taxon>Chitinophagaceae</taxon>
        <taxon>Sediminibacterium</taxon>
    </lineage>
</organism>
<keyword evidence="6" id="KW-1185">Reference proteome</keyword>
<dbReference type="InterPro" id="IPR055399">
    <property type="entry name" value="CC_BshC"/>
</dbReference>
<protein>
    <recommendedName>
        <fullName evidence="2">Putative cysteine ligase BshC</fullName>
        <ecNumber evidence="2">6.-.-.-</ecNumber>
    </recommendedName>
</protein>
<evidence type="ECO:0000256" key="1">
    <source>
        <dbReference type="ARBA" id="ARBA00022598"/>
    </source>
</evidence>
<evidence type="ECO:0000256" key="2">
    <source>
        <dbReference type="HAMAP-Rule" id="MF_01867"/>
    </source>
</evidence>
<dbReference type="Pfam" id="PF10079">
    <property type="entry name" value="Rossmann-like_BshC"/>
    <property type="match status" value="1"/>
</dbReference>
<dbReference type="HAMAP" id="MF_01867">
    <property type="entry name" value="BshC"/>
    <property type="match status" value="1"/>
</dbReference>
<keyword evidence="2" id="KW-0175">Coiled coil</keyword>
<reference evidence="5 6" key="1">
    <citation type="submission" date="2019-03" db="EMBL/GenBank/DDBJ databases">
        <title>Genomic Encyclopedia of Archaeal and Bacterial Type Strains, Phase II (KMG-II): from individual species to whole genera.</title>
        <authorList>
            <person name="Goeker M."/>
        </authorList>
    </citation>
    <scope>NUCLEOTIDE SEQUENCE [LARGE SCALE GENOMIC DNA]</scope>
    <source>
        <strain evidence="5 6">DSM 28323</strain>
    </source>
</reference>
<dbReference type="GO" id="GO:0016874">
    <property type="term" value="F:ligase activity"/>
    <property type="evidence" value="ECO:0007669"/>
    <property type="project" value="UniProtKB-UniRule"/>
</dbReference>
<gene>
    <name evidence="2" type="primary">bshC</name>
    <name evidence="5" type="ORF">BC659_2759</name>
</gene>
<dbReference type="OrthoDB" id="9765151at2"/>
<accession>A0A4R6IVC5</accession>
<sequence length="532" mass="60406">MKHHCSRLSYESTGYFSSIVTDYLAGASALRPFYAHQPDLEGIKNAIASRQDFFTPRHILVESLEEQYRSISMEEQVSSNIAALANENTFTIVTAHQPNIFTGPLYFIYKILHAIQLATSLSEQMPAYRFVPVYYMGSEDADLDELGQINIDGHPLQWDTSQTGAVGRMKVDKELIKLLDAIEGQTGVLPYGKELSALFRQSYVSGRTIQEATLHLVNGLFGRFGLVVLIPDQQKLKAAFTSVIEKELLEGFSHKVVQQSTTALGKTYKVQAAGREINLFYLINDRRERIEKEGGDFVVHALGLRFNQTEILEELKNHPERFSPNVILRGAFQETILPNIAFIGGGGELAYWLELKEVFAAIAIPFPVLVLRNSFLLMTAEQEQRMLQLELNHPSLFQKTEVILNQLVKKRTSRQLNLTKEIAQLSVLYEQMKQQAGTIDETLKPHVEALSVKALKRLNELEKKMLRAEKRKFEAEERQIQGLKKHLFPADSLQERVDNISGWYARYGNSWIDMLLKNSLPIESQFSIITIS</sequence>
<dbReference type="EC" id="6.-.-.-" evidence="2"/>
<evidence type="ECO:0000259" key="3">
    <source>
        <dbReference type="Pfam" id="PF10079"/>
    </source>
</evidence>
<dbReference type="InterPro" id="IPR055398">
    <property type="entry name" value="Rossmann-like_BshC"/>
</dbReference>
<proteinExistence type="inferred from homology"/>
<name>A0A4R6IVC5_9BACT</name>
<dbReference type="Pfam" id="PF24850">
    <property type="entry name" value="CC_BshC"/>
    <property type="match status" value="1"/>
</dbReference>
<dbReference type="EMBL" id="SNWP01000012">
    <property type="protein sequence ID" value="TDO25835.1"/>
    <property type="molecule type" value="Genomic_DNA"/>
</dbReference>
<feature type="domain" description="Bacillithiol biosynthesis BshC C-terminal coiled-coil" evidence="4">
    <location>
        <begin position="375"/>
        <end position="530"/>
    </location>
</feature>